<evidence type="ECO:0008006" key="7">
    <source>
        <dbReference type="Google" id="ProtNLM"/>
    </source>
</evidence>
<dbReference type="GO" id="GO:0016998">
    <property type="term" value="P:cell wall macromolecule catabolic process"/>
    <property type="evidence" value="ECO:0007669"/>
    <property type="project" value="InterPro"/>
</dbReference>
<dbReference type="GO" id="GO:0031640">
    <property type="term" value="P:killing of cells of another organism"/>
    <property type="evidence" value="ECO:0007669"/>
    <property type="project" value="UniProtKB-KW"/>
</dbReference>
<comment type="caution">
    <text evidence="4">The sequence shown here is derived from an EMBL/GenBank/DDBJ whole genome shotgun (WGS) entry which is preliminary data.</text>
</comment>
<sequence length="362" mass="37908">MLLLTVCYTTQPTQQQERKKQKKSIQDGEVVELSAMKFLLILLSIIPAALSQCGSSQTMLNEGAKLCCYYDTTGIPTIGYGFNLNGTDASSTLSQYGLTLANVLNDCKKSTSKSCLTQAQIEAIFNSKSYPEATTCVNSFVSGLSAQVQAALIDVAFAGCATLNQFVKMKADLQNKDYTGAANELKNSAWCVQVKQTRCSSDAACILSGGSGSQTSSKPNTAKTLSSSKGSGSTAKTLSSSKGSGSTAKILSSSKGSGSTARGTNKPQVPTTTTKFLNVETTEPASYYDYDGGDYGGDYTGDGGDGGGDYTGDGGDGDGDYNGNGDYDYNYDGGSGRLFANRIVSYIDIILSQLTSSSTHDF</sequence>
<dbReference type="InterPro" id="IPR052619">
    <property type="entry name" value="Phage_lysozyme-like"/>
</dbReference>
<accession>A0A815QVE1</accession>
<evidence type="ECO:0000313" key="6">
    <source>
        <dbReference type="Proteomes" id="UP000663829"/>
    </source>
</evidence>
<organism evidence="4 6">
    <name type="scientific">Didymodactylos carnosus</name>
    <dbReference type="NCBI Taxonomy" id="1234261"/>
    <lineage>
        <taxon>Eukaryota</taxon>
        <taxon>Metazoa</taxon>
        <taxon>Spiralia</taxon>
        <taxon>Gnathifera</taxon>
        <taxon>Rotifera</taxon>
        <taxon>Eurotatoria</taxon>
        <taxon>Bdelloidea</taxon>
        <taxon>Philodinida</taxon>
        <taxon>Philodinidae</taxon>
        <taxon>Didymodactylos</taxon>
    </lineage>
</organism>
<feature type="compositionally biased region" description="Polar residues" evidence="3">
    <location>
        <begin position="250"/>
        <end position="280"/>
    </location>
</feature>
<dbReference type="Pfam" id="PF00959">
    <property type="entry name" value="Phage_lysozyme"/>
    <property type="match status" value="1"/>
</dbReference>
<dbReference type="OrthoDB" id="5945565at2759"/>
<dbReference type="InterPro" id="IPR002196">
    <property type="entry name" value="Glyco_hydro_24"/>
</dbReference>
<dbReference type="InterPro" id="IPR023346">
    <property type="entry name" value="Lysozyme-like_dom_sf"/>
</dbReference>
<reference evidence="4" key="1">
    <citation type="submission" date="2021-02" db="EMBL/GenBank/DDBJ databases">
        <authorList>
            <person name="Nowell W R."/>
        </authorList>
    </citation>
    <scope>NUCLEOTIDE SEQUENCE</scope>
</reference>
<name>A0A815QVE1_9BILA</name>
<evidence type="ECO:0000256" key="1">
    <source>
        <dbReference type="ARBA" id="ARBA00022529"/>
    </source>
</evidence>
<dbReference type="Proteomes" id="UP000663829">
    <property type="component" value="Unassembled WGS sequence"/>
</dbReference>
<keyword evidence="6" id="KW-1185">Reference proteome</keyword>
<evidence type="ECO:0000256" key="3">
    <source>
        <dbReference type="SAM" id="MobiDB-lite"/>
    </source>
</evidence>
<proteinExistence type="predicted"/>
<dbReference type="InterPro" id="IPR023347">
    <property type="entry name" value="Lysozyme_dom_sf"/>
</dbReference>
<keyword evidence="2" id="KW-0081">Bacteriolytic enzyme</keyword>
<evidence type="ECO:0000313" key="4">
    <source>
        <dbReference type="EMBL" id="CAF1468774.1"/>
    </source>
</evidence>
<feature type="region of interest" description="Disordered" evidence="3">
    <location>
        <begin position="299"/>
        <end position="319"/>
    </location>
</feature>
<dbReference type="SUPFAM" id="SSF53955">
    <property type="entry name" value="Lysozyme-like"/>
    <property type="match status" value="1"/>
</dbReference>
<feature type="region of interest" description="Disordered" evidence="3">
    <location>
        <begin position="209"/>
        <end position="280"/>
    </location>
</feature>
<keyword evidence="1" id="KW-0929">Antimicrobial</keyword>
<dbReference type="AlphaFoldDB" id="A0A815QVE1"/>
<evidence type="ECO:0000256" key="2">
    <source>
        <dbReference type="ARBA" id="ARBA00022638"/>
    </source>
</evidence>
<dbReference type="PANTHER" id="PTHR37406:SF1">
    <property type="entry name" value="T4-TYPE LYSOZYME 1-RELATED"/>
    <property type="match status" value="1"/>
</dbReference>
<dbReference type="PANTHER" id="PTHR37406">
    <property type="entry name" value="T4-TYPE LYSOZYME 1-RELATED"/>
    <property type="match status" value="1"/>
</dbReference>
<gene>
    <name evidence="4" type="ORF">GPM918_LOCUS35380</name>
    <name evidence="5" type="ORF">SRO942_LOCUS36096</name>
</gene>
<dbReference type="Gene3D" id="1.10.530.40">
    <property type="match status" value="1"/>
</dbReference>
<evidence type="ECO:0000313" key="5">
    <source>
        <dbReference type="EMBL" id="CAF4337127.1"/>
    </source>
</evidence>
<feature type="compositionally biased region" description="Gly residues" evidence="3">
    <location>
        <begin position="299"/>
        <end position="314"/>
    </location>
</feature>
<dbReference type="GO" id="GO:0009253">
    <property type="term" value="P:peptidoglycan catabolic process"/>
    <property type="evidence" value="ECO:0007669"/>
    <property type="project" value="InterPro"/>
</dbReference>
<dbReference type="Proteomes" id="UP000681722">
    <property type="component" value="Unassembled WGS sequence"/>
</dbReference>
<dbReference type="EMBL" id="CAJOBC010085894">
    <property type="protein sequence ID" value="CAF4337127.1"/>
    <property type="molecule type" value="Genomic_DNA"/>
</dbReference>
<dbReference type="GO" id="GO:0003796">
    <property type="term" value="F:lysozyme activity"/>
    <property type="evidence" value="ECO:0007669"/>
    <property type="project" value="InterPro"/>
</dbReference>
<protein>
    <recommendedName>
        <fullName evidence="7">Lysozyme-like protein</fullName>
    </recommendedName>
</protein>
<dbReference type="GO" id="GO:0042742">
    <property type="term" value="P:defense response to bacterium"/>
    <property type="evidence" value="ECO:0007669"/>
    <property type="project" value="UniProtKB-KW"/>
</dbReference>
<feature type="compositionally biased region" description="Low complexity" evidence="3">
    <location>
        <begin position="221"/>
        <end position="249"/>
    </location>
</feature>
<dbReference type="EMBL" id="CAJNOQ010020430">
    <property type="protein sequence ID" value="CAF1468774.1"/>
    <property type="molecule type" value="Genomic_DNA"/>
</dbReference>